<comment type="caution">
    <text evidence="4">The sequence shown here is derived from an EMBL/GenBank/DDBJ whole genome shotgun (WGS) entry which is preliminary data.</text>
</comment>
<keyword evidence="2" id="KW-1133">Transmembrane helix</keyword>
<dbReference type="EMBL" id="PUFL01000027">
    <property type="protein sequence ID" value="TDG93981.1"/>
    <property type="molecule type" value="Genomic_DNA"/>
</dbReference>
<feature type="compositionally biased region" description="Polar residues" evidence="1">
    <location>
        <begin position="37"/>
        <end position="89"/>
    </location>
</feature>
<gene>
    <name evidence="5" type="ORF">C5L28_002290</name>
    <name evidence="4" type="ORF">LPKJCM_02230</name>
</gene>
<feature type="transmembrane region" description="Helical" evidence="2">
    <location>
        <begin position="178"/>
        <end position="199"/>
    </location>
</feature>
<proteinExistence type="predicted"/>
<evidence type="ECO:0000259" key="3">
    <source>
        <dbReference type="Pfam" id="PF13240"/>
    </source>
</evidence>
<feature type="transmembrane region" description="Helical" evidence="2">
    <location>
        <begin position="126"/>
        <end position="146"/>
    </location>
</feature>
<evidence type="ECO:0000256" key="1">
    <source>
        <dbReference type="SAM" id="MobiDB-lite"/>
    </source>
</evidence>
<dbReference type="Pfam" id="PF13240">
    <property type="entry name" value="Zn_Ribbon_1"/>
    <property type="match status" value="1"/>
</dbReference>
<keyword evidence="2" id="KW-0812">Transmembrane</keyword>
<dbReference type="InterPro" id="IPR026870">
    <property type="entry name" value="Zinc_ribbon_dom"/>
</dbReference>
<accession>A0A224V7J2</accession>
<dbReference type="RefSeq" id="WP_057961351.1">
    <property type="nucleotide sequence ID" value="NZ_BAAAXO010000096.1"/>
</dbReference>
<evidence type="ECO:0000256" key="2">
    <source>
        <dbReference type="SAM" id="Phobius"/>
    </source>
</evidence>
<dbReference type="OrthoDB" id="2295373at2"/>
<dbReference type="AlphaFoldDB" id="A0A224V7J2"/>
<name>A0A224V7J2_9LACO</name>
<evidence type="ECO:0000313" key="7">
    <source>
        <dbReference type="Proteomes" id="UP000294668"/>
    </source>
</evidence>
<dbReference type="InterPro" id="IPR046481">
    <property type="entry name" value="DUF6574"/>
</dbReference>
<feature type="region of interest" description="Disordered" evidence="1">
    <location>
        <begin position="34"/>
        <end position="89"/>
    </location>
</feature>
<protein>
    <submittedName>
        <fullName evidence="4">Membrane protein</fullName>
    </submittedName>
</protein>
<evidence type="ECO:0000313" key="4">
    <source>
        <dbReference type="EMBL" id="GAW73097.1"/>
    </source>
</evidence>
<feature type="transmembrane region" description="Helical" evidence="2">
    <location>
        <begin position="219"/>
        <end position="238"/>
    </location>
</feature>
<feature type="domain" description="Zinc-ribbon" evidence="3">
    <location>
        <begin position="4"/>
        <end position="25"/>
    </location>
</feature>
<keyword evidence="2" id="KW-0472">Membrane</keyword>
<keyword evidence="7" id="KW-1185">Reference proteome</keyword>
<evidence type="ECO:0000313" key="6">
    <source>
        <dbReference type="Proteomes" id="UP000214739"/>
    </source>
</evidence>
<organism evidence="4 6">
    <name type="scientific">Lentilactobacillus parakefiri</name>
    <dbReference type="NCBI Taxonomy" id="152332"/>
    <lineage>
        <taxon>Bacteria</taxon>
        <taxon>Bacillati</taxon>
        <taxon>Bacillota</taxon>
        <taxon>Bacilli</taxon>
        <taxon>Lactobacillales</taxon>
        <taxon>Lactobacillaceae</taxon>
        <taxon>Lentilactobacillus</taxon>
    </lineage>
</organism>
<feature type="transmembrane region" description="Helical" evidence="2">
    <location>
        <begin position="245"/>
        <end position="266"/>
    </location>
</feature>
<reference evidence="5 7" key="2">
    <citation type="journal article" date="2019" name="Appl. Microbiol. Biotechnol.">
        <title>Uncovering carbohydrate metabolism through a genotype-phenotype association study of 56 lactic acid bacteria genomes.</title>
        <authorList>
            <person name="Buron-Moles G."/>
            <person name="Chailyan A."/>
            <person name="Dolejs I."/>
            <person name="Forster J."/>
            <person name="Miks M.H."/>
        </authorList>
    </citation>
    <scope>NUCLEOTIDE SEQUENCE [LARGE SCALE GENOMIC DNA]</scope>
    <source>
        <strain evidence="5 7">DSM 10551</strain>
    </source>
</reference>
<dbReference type="Pfam" id="PF20214">
    <property type="entry name" value="DUF6574"/>
    <property type="match status" value="1"/>
</dbReference>
<dbReference type="Proteomes" id="UP000214739">
    <property type="component" value="Unassembled WGS sequence"/>
</dbReference>
<reference evidence="5" key="3">
    <citation type="submission" date="2019-02" db="EMBL/GenBank/DDBJ databases">
        <authorList>
            <person name="Buron G."/>
            <person name="Chaylann A."/>
            <person name="Dolejs I."/>
            <person name="Forster J."/>
            <person name="Miks M.H."/>
        </authorList>
    </citation>
    <scope>NUCLEOTIDE SEQUENCE</scope>
    <source>
        <strain evidence="5">DSM 10551</strain>
    </source>
</reference>
<dbReference type="Proteomes" id="UP000294668">
    <property type="component" value="Unassembled WGS sequence"/>
</dbReference>
<sequence length="319" mass="34578">MKVCPNCQKENLADAKFCVYCGFNLINVSAASSYSSTPQSPVPDSQTTKVNSTAADSKANPNQSAAFSTNQDNNQQQANSTGSQATADATQTNTRYAATNHLFNSFLRYIKESLINPNNNIEAPHYGGLMSIGLYVVIMLIMFGVFSRRIVGAIENSAGNDLSSQVVSSVTEPIASNIMAISGILIISLAAYLIIAYAVRRLMLNDNIAFLDFTDLFGIYLNISSVLLLATFVLSLFVSVAASAFLLFLILALFGLSQVVINYGVVMVLKDVQGKFNTFYSMLVAEILPAIVIYLISMQYLNDMVTNLANTLQNTFSGY</sequence>
<feature type="transmembrane region" description="Helical" evidence="2">
    <location>
        <begin position="278"/>
        <end position="296"/>
    </location>
</feature>
<dbReference type="EMBL" id="BDGB01000108">
    <property type="protein sequence ID" value="GAW73097.1"/>
    <property type="molecule type" value="Genomic_DNA"/>
</dbReference>
<reference evidence="4 6" key="1">
    <citation type="journal article" date="2017" name="Biosci Microbiota Food Health">
        <title>Genomic characterization reconfirms the taxonomic status of Lactobacillus parakefiri.</title>
        <authorList>
            <person name="Tanizawa Y."/>
            <person name="Kobayashi H."/>
            <person name="Kaminuma E."/>
            <person name="Sakamoto M."/>
            <person name="Ohkuma M."/>
            <person name="Nakamura Y."/>
            <person name="Arita M."/>
            <person name="Tohno M."/>
        </authorList>
    </citation>
    <scope>NUCLEOTIDE SEQUENCE [LARGE SCALE GENOMIC DNA]</scope>
    <source>
        <strain evidence="4 6">JCM 8573</strain>
    </source>
</reference>
<evidence type="ECO:0000313" key="5">
    <source>
        <dbReference type="EMBL" id="TDG93981.1"/>
    </source>
</evidence>